<evidence type="ECO:0000259" key="2">
    <source>
        <dbReference type="Pfam" id="PF15072"/>
    </source>
</evidence>
<feature type="compositionally biased region" description="Basic and acidic residues" evidence="1">
    <location>
        <begin position="318"/>
        <end position="354"/>
    </location>
</feature>
<feature type="compositionally biased region" description="Polar residues" evidence="1">
    <location>
        <begin position="123"/>
        <end position="137"/>
    </location>
</feature>
<dbReference type="EMBL" id="MIGC01004440">
    <property type="protein sequence ID" value="PHJ18071.1"/>
    <property type="molecule type" value="Genomic_DNA"/>
</dbReference>
<feature type="compositionally biased region" description="Basic and acidic residues" evidence="1">
    <location>
        <begin position="375"/>
        <end position="394"/>
    </location>
</feature>
<feature type="region of interest" description="Disordered" evidence="1">
    <location>
        <begin position="1"/>
        <end position="86"/>
    </location>
</feature>
<keyword evidence="4" id="KW-1185">Reference proteome</keyword>
<dbReference type="InterPro" id="IPR058570">
    <property type="entry name" value="HROB_OB"/>
</dbReference>
<dbReference type="Proteomes" id="UP000221165">
    <property type="component" value="Unassembled WGS sequence"/>
</dbReference>
<dbReference type="PANTHER" id="PTHR14523">
    <property type="entry name" value="UNCHARACTERIZED PROTEIN C17ORF53 HOMOLOG"/>
    <property type="match status" value="1"/>
</dbReference>
<feature type="region of interest" description="Disordered" evidence="1">
    <location>
        <begin position="196"/>
        <end position="287"/>
    </location>
</feature>
<dbReference type="PANTHER" id="PTHR14523:SF1">
    <property type="entry name" value="HOMOLOGOUS RECOMBINATION OB-FOLD PROTEIN"/>
    <property type="match status" value="1"/>
</dbReference>
<feature type="compositionally biased region" description="Acidic residues" evidence="1">
    <location>
        <begin position="1"/>
        <end position="16"/>
    </location>
</feature>
<name>A0A2C6JQQ2_9APIC</name>
<comment type="caution">
    <text evidence="3">The sequence shown here is derived from an EMBL/GenBank/DDBJ whole genome shotgun (WGS) entry which is preliminary data.</text>
</comment>
<feature type="region of interest" description="Disordered" evidence="1">
    <location>
        <begin position="299"/>
        <end position="400"/>
    </location>
</feature>
<dbReference type="InterPro" id="IPR028045">
    <property type="entry name" value="HROB"/>
</dbReference>
<sequence>MDGDFYLEEEEEEEDLSSSSSSSFFSSYHASSWRYEDSEEGEKELLSSSSSSSSSQSRHPHPSNAVHTPEPLTHSEETKNRPICSQIFFKHNEDDRAIPILDQRQTNDNFSAQNLSRKRNKSQDLSSSKHTLGNQSGDGRLRHVNGALLRKEEDSFQSKQNEASSSSFSFSSSFSSLRALKSSLREIDSCRREGGGYLGLPRNDEAHVLGDKNSPNRGYISPSCPARSLPEREERSIFTEDNRMKKEDILHTHLHHTTSYTPRDQSRPLRFSSSSFSSSLSSSFYSSSTSGASRWKSLGKASSFSSSSSSSSSSLLGGREREKLDTDLSSRLTHAKEEERSETGERRKRDVSCREDEEDEHGGQEEKQDEEEDSREAKESHANDKCMTEKERSKGFLPGPAGILMRRLQQLHQIKRLKEEKDGEIIAPTGGFLSTYTGSPLRKMLSLASSGNVFLSQGEKHSPLIIEIEDGGSEEEEDHEEVKNRHLFSRSVSWTHALLVAALPLDDFHLGLTPCPPSSLKKRSFLCRNNISSILNRLDSASYLVDYMLVYVKNSSIDLNCWDLEEEEEEEEEGFGEALEDGLLTVMDPTGEMPALVHGLAIEAHGDDLVPGSALLLKDVAVILAEFRLPYLVLTLDNIVRAFPPVPWTPSVQKDLDMIRAEGQLCGEAFPGDVLSELRESALEVDGERGGLVLAGAPADALGSVCVSPIPASTGLATDIRVKAEENTGKFSERECIARKEHDPKTSQEAHDDTSWLSHLDDLDDVQPVKQQSSAPGEQGGDTRAHSALDGFLSSSISDKQVTLLATGAERVRRVSLDEENSTSSYAEQTTSCAAALPRLDSHVDQQNPQGEVPPKSAQGACVSSRMNTTVDTQPVRASEASDVSGSRDHYRAPPAQFSEAKLSQEANSVGQYDVCSGREDSQSESARDFERAGDLLPLYGETNDQLNELLDVLLDDADI</sequence>
<evidence type="ECO:0000256" key="1">
    <source>
        <dbReference type="SAM" id="MobiDB-lite"/>
    </source>
</evidence>
<reference evidence="3 4" key="1">
    <citation type="journal article" date="2017" name="Int. J. Parasitol.">
        <title>The genome of the protozoan parasite Cystoisospora suis and a reverse vaccinology approach to identify vaccine candidates.</title>
        <authorList>
            <person name="Palmieri N."/>
            <person name="Shrestha A."/>
            <person name="Ruttkowski B."/>
            <person name="Beck T."/>
            <person name="Vogl C."/>
            <person name="Tomley F."/>
            <person name="Blake D.P."/>
            <person name="Joachim A."/>
        </authorList>
    </citation>
    <scope>NUCLEOTIDE SEQUENCE [LARGE SCALE GENOMIC DNA]</scope>
    <source>
        <strain evidence="3 4">Wien I</strain>
    </source>
</reference>
<evidence type="ECO:0000313" key="3">
    <source>
        <dbReference type="EMBL" id="PHJ18071.1"/>
    </source>
</evidence>
<feature type="compositionally biased region" description="Polar residues" evidence="1">
    <location>
        <begin position="103"/>
        <end position="115"/>
    </location>
</feature>
<feature type="compositionally biased region" description="Basic and acidic residues" evidence="1">
    <location>
        <begin position="229"/>
        <end position="251"/>
    </location>
</feature>
<feature type="compositionally biased region" description="Low complexity" evidence="1">
    <location>
        <begin position="17"/>
        <end position="28"/>
    </location>
</feature>
<feature type="compositionally biased region" description="Low complexity" evidence="1">
    <location>
        <begin position="302"/>
        <end position="314"/>
    </location>
</feature>
<protein>
    <recommendedName>
        <fullName evidence="2">Homologous recombination OB-fold protein OB-fold domain-containing protein</fullName>
    </recommendedName>
</protein>
<dbReference type="VEuPathDB" id="ToxoDB:CSUI_008104"/>
<dbReference type="Pfam" id="PF15072">
    <property type="entry name" value="HROB"/>
    <property type="match status" value="1"/>
</dbReference>
<evidence type="ECO:0000313" key="4">
    <source>
        <dbReference type="Proteomes" id="UP000221165"/>
    </source>
</evidence>
<dbReference type="AlphaFoldDB" id="A0A2C6JQQ2"/>
<dbReference type="RefSeq" id="XP_067919781.1">
    <property type="nucleotide sequence ID" value="XM_068068243.1"/>
</dbReference>
<accession>A0A2C6JQQ2</accession>
<organism evidence="3 4">
    <name type="scientific">Cystoisospora suis</name>
    <dbReference type="NCBI Taxonomy" id="483139"/>
    <lineage>
        <taxon>Eukaryota</taxon>
        <taxon>Sar</taxon>
        <taxon>Alveolata</taxon>
        <taxon>Apicomplexa</taxon>
        <taxon>Conoidasida</taxon>
        <taxon>Coccidia</taxon>
        <taxon>Eucoccidiorida</taxon>
        <taxon>Eimeriorina</taxon>
        <taxon>Sarcocystidae</taxon>
        <taxon>Cystoisospora</taxon>
    </lineage>
</organism>
<dbReference type="GeneID" id="94431454"/>
<dbReference type="GO" id="GO:0000725">
    <property type="term" value="P:recombinational repair"/>
    <property type="evidence" value="ECO:0007669"/>
    <property type="project" value="InterPro"/>
</dbReference>
<feature type="compositionally biased region" description="Low complexity" evidence="1">
    <location>
        <begin position="271"/>
        <end position="287"/>
    </location>
</feature>
<feature type="domain" description="Homologous recombination OB-fold protein OB-fold" evidence="2">
    <location>
        <begin position="579"/>
        <end position="645"/>
    </location>
</feature>
<gene>
    <name evidence="3" type="ORF">CSUI_008104</name>
</gene>
<feature type="region of interest" description="Disordered" evidence="1">
    <location>
        <begin position="98"/>
        <end position="141"/>
    </location>
</feature>
<proteinExistence type="predicted"/>
<feature type="compositionally biased region" description="Low complexity" evidence="1">
    <location>
        <begin position="47"/>
        <end position="57"/>
    </location>
</feature>
<feature type="region of interest" description="Disordered" evidence="1">
    <location>
        <begin position="867"/>
        <end position="891"/>
    </location>
</feature>
<dbReference type="OrthoDB" id="333931at2759"/>